<dbReference type="GeneID" id="136816061"/>
<protein>
    <submittedName>
        <fullName evidence="3">Uncharacterized protein</fullName>
    </submittedName>
</protein>
<comment type="similarity">
    <text evidence="1">Belongs to the dynein light chain Tctex-type family.</text>
</comment>
<dbReference type="CDD" id="cd21451">
    <property type="entry name" value="DLC-like_TCTEX1D"/>
    <property type="match status" value="1"/>
</dbReference>
<evidence type="ECO:0000256" key="2">
    <source>
        <dbReference type="SAM" id="MobiDB-lite"/>
    </source>
</evidence>
<keyword evidence="4" id="KW-1185">Reference proteome</keyword>
<proteinExistence type="inferred from homology"/>
<evidence type="ECO:0000313" key="4">
    <source>
        <dbReference type="Proteomes" id="UP000594262"/>
    </source>
</evidence>
<dbReference type="EnsemblMetazoa" id="CLYHEMT019080.1">
    <property type="protein sequence ID" value="CLYHEMP019080.1"/>
    <property type="gene ID" value="CLYHEMG019080"/>
</dbReference>
<organism evidence="3 4">
    <name type="scientific">Clytia hemisphaerica</name>
    <dbReference type="NCBI Taxonomy" id="252671"/>
    <lineage>
        <taxon>Eukaryota</taxon>
        <taxon>Metazoa</taxon>
        <taxon>Cnidaria</taxon>
        <taxon>Hydrozoa</taxon>
        <taxon>Hydroidolina</taxon>
        <taxon>Leptothecata</taxon>
        <taxon>Obeliida</taxon>
        <taxon>Clytiidae</taxon>
        <taxon>Clytia</taxon>
    </lineage>
</organism>
<dbReference type="Gene3D" id="3.30.1140.40">
    <property type="entry name" value="Tctex-1"/>
    <property type="match status" value="1"/>
</dbReference>
<name>A0A7M6DNY0_9CNID</name>
<feature type="compositionally biased region" description="Basic residues" evidence="2">
    <location>
        <begin position="319"/>
        <end position="328"/>
    </location>
</feature>
<feature type="compositionally biased region" description="Low complexity" evidence="2">
    <location>
        <begin position="187"/>
        <end position="201"/>
    </location>
</feature>
<feature type="compositionally biased region" description="Basic and acidic residues" evidence="2">
    <location>
        <begin position="203"/>
        <end position="215"/>
    </location>
</feature>
<dbReference type="PANTHER" id="PTHR21255:SF65">
    <property type="entry name" value="TCTEX1 DOMAIN-CONTAINING PROTEIN 2"/>
    <property type="match status" value="1"/>
</dbReference>
<feature type="region of interest" description="Disordered" evidence="2">
    <location>
        <begin position="146"/>
        <end position="270"/>
    </location>
</feature>
<dbReference type="OrthoDB" id="5967989at2759"/>
<dbReference type="GO" id="GO:0007018">
    <property type="term" value="P:microtubule-based movement"/>
    <property type="evidence" value="ECO:0007669"/>
    <property type="project" value="TreeGrafter"/>
</dbReference>
<sequence>MGTKDPSTRQRKISWIGFGKSYPKHHKECEDIMTNEQQQSLAFKNKKFRRRSLDESLINPIKALVGSGRNRRQSTNDAAFQRGNLFYNSDRRRKKSDHEIFARFQDTTKERIRTAVSSDTMPVRKNTPTMLRRISKHLIRAYSEAEKRNSITELPNENDESTVKSNRESPLIFNKGNDSPLLLRQQTSKSFDTSSLSTTDSGIESRDDKMVSSDERSDDDENLCKIPNNMCKSQNAIPRSFSYDDLTKNNEKSQDLTDHTNKTPVRRQYSLREERVNQINSSVAPSPVFSQKSIEKLNNSRIALQKGSDNYSSDEKISHTKSKGSRKKKKILQPIVNKIRKVSRSETSPQQQKLLMIDSNRLHHIVMEIISEKMKKLTYDHKQSSDRCRMISTTLENTLKLRLGSQPGNPEYKIIAVVYIGETRDQGICFATQCSYVPQQDLFTTATYQNNEMYVCATVMASRMDGN</sequence>
<evidence type="ECO:0000256" key="1">
    <source>
        <dbReference type="ARBA" id="ARBA00005361"/>
    </source>
</evidence>
<dbReference type="GO" id="GO:0005737">
    <property type="term" value="C:cytoplasm"/>
    <property type="evidence" value="ECO:0007669"/>
    <property type="project" value="TreeGrafter"/>
</dbReference>
<dbReference type="RefSeq" id="XP_066928595.1">
    <property type="nucleotide sequence ID" value="XM_067072494.1"/>
</dbReference>
<dbReference type="GO" id="GO:0005868">
    <property type="term" value="C:cytoplasmic dynein complex"/>
    <property type="evidence" value="ECO:0007669"/>
    <property type="project" value="TreeGrafter"/>
</dbReference>
<dbReference type="Pfam" id="PF03645">
    <property type="entry name" value="Tctex-1"/>
    <property type="match status" value="1"/>
</dbReference>
<evidence type="ECO:0000313" key="3">
    <source>
        <dbReference type="EnsemblMetazoa" id="CLYHEMP019080.1"/>
    </source>
</evidence>
<feature type="region of interest" description="Disordered" evidence="2">
    <location>
        <begin position="305"/>
        <end position="328"/>
    </location>
</feature>
<dbReference type="InterPro" id="IPR005334">
    <property type="entry name" value="Tctex-1-like"/>
</dbReference>
<dbReference type="GO" id="GO:0045505">
    <property type="term" value="F:dynein intermediate chain binding"/>
    <property type="evidence" value="ECO:0007669"/>
    <property type="project" value="TreeGrafter"/>
</dbReference>
<reference evidence="3" key="1">
    <citation type="submission" date="2021-01" db="UniProtKB">
        <authorList>
            <consortium name="EnsemblMetazoa"/>
        </authorList>
    </citation>
    <scope>IDENTIFICATION</scope>
</reference>
<feature type="compositionally biased region" description="Basic and acidic residues" evidence="2">
    <location>
        <begin position="245"/>
        <end position="261"/>
    </location>
</feature>
<accession>A0A7M6DNY0</accession>
<dbReference type="AlphaFoldDB" id="A0A7M6DNY0"/>
<dbReference type="PANTHER" id="PTHR21255">
    <property type="entry name" value="T-COMPLEX-ASSOCIATED-TESTIS-EXPRESSED 1/ DYNEIN LIGHT CHAIN"/>
    <property type="match status" value="1"/>
</dbReference>
<dbReference type="InterPro" id="IPR038586">
    <property type="entry name" value="Tctex-1-like_sf"/>
</dbReference>
<dbReference type="Proteomes" id="UP000594262">
    <property type="component" value="Unplaced"/>
</dbReference>